<dbReference type="AlphaFoldDB" id="A0A0M7B1D4"/>
<dbReference type="InterPro" id="IPR005627">
    <property type="entry name" value="CutC-like"/>
</dbReference>
<dbReference type="Pfam" id="PF03932">
    <property type="entry name" value="CutC"/>
    <property type="match status" value="1"/>
</dbReference>
<dbReference type="SUPFAM" id="SSF110395">
    <property type="entry name" value="CutC-like"/>
    <property type="match status" value="1"/>
</dbReference>
<dbReference type="InterPro" id="IPR036822">
    <property type="entry name" value="CutC-like_dom_sf"/>
</dbReference>
<evidence type="ECO:0000313" key="3">
    <source>
        <dbReference type="EMBL" id="CTQ79174.1"/>
    </source>
</evidence>
<dbReference type="GO" id="GO:0005507">
    <property type="term" value="F:copper ion binding"/>
    <property type="evidence" value="ECO:0007669"/>
    <property type="project" value="TreeGrafter"/>
</dbReference>
<name>A0A0M7B1D4_9HYPH</name>
<evidence type="ECO:0000256" key="2">
    <source>
        <dbReference type="HAMAP-Rule" id="MF_00795"/>
    </source>
</evidence>
<keyword evidence="4" id="KW-1185">Reference proteome</keyword>
<dbReference type="PANTHER" id="PTHR12598:SF0">
    <property type="entry name" value="COPPER HOMEOSTASIS PROTEIN CUTC HOMOLOG"/>
    <property type="match status" value="1"/>
</dbReference>
<organism evidence="3 4">
    <name type="scientific">Roseibium album</name>
    <dbReference type="NCBI Taxonomy" id="311410"/>
    <lineage>
        <taxon>Bacteria</taxon>
        <taxon>Pseudomonadati</taxon>
        <taxon>Pseudomonadota</taxon>
        <taxon>Alphaproteobacteria</taxon>
        <taxon>Hyphomicrobiales</taxon>
        <taxon>Stappiaceae</taxon>
        <taxon>Roseibium</taxon>
    </lineage>
</organism>
<dbReference type="Gene3D" id="3.20.20.380">
    <property type="entry name" value="Copper homeostasis (CutC) domain"/>
    <property type="match status" value="1"/>
</dbReference>
<dbReference type="GO" id="GO:0005737">
    <property type="term" value="C:cytoplasm"/>
    <property type="evidence" value="ECO:0007669"/>
    <property type="project" value="UniProtKB-SubCell"/>
</dbReference>
<comment type="subcellular location">
    <subcellularLocation>
        <location evidence="2">Cytoplasm</location>
    </subcellularLocation>
</comment>
<dbReference type="GeneID" id="97673283"/>
<protein>
    <recommendedName>
        <fullName evidence="2">PF03932 family protein CutC</fullName>
    </recommendedName>
</protein>
<reference evidence="4" key="1">
    <citation type="submission" date="2015-07" db="EMBL/GenBank/DDBJ databases">
        <authorList>
            <person name="Rodrigo-Torres Lidia"/>
            <person name="Arahal R.David."/>
        </authorList>
    </citation>
    <scope>NUCLEOTIDE SEQUENCE [LARGE SCALE GENOMIC DNA]</scope>
    <source>
        <strain evidence="4">CECT 5096</strain>
    </source>
</reference>
<dbReference type="RefSeq" id="WP_055121285.1">
    <property type="nucleotide sequence ID" value="NZ_CXWA01000014.1"/>
</dbReference>
<evidence type="ECO:0000313" key="4">
    <source>
        <dbReference type="Proteomes" id="UP000049983"/>
    </source>
</evidence>
<comment type="similarity">
    <text evidence="1 2">Belongs to the CutC family.</text>
</comment>
<dbReference type="PANTHER" id="PTHR12598">
    <property type="entry name" value="COPPER HOMEOSTASIS PROTEIN CUTC"/>
    <property type="match status" value="1"/>
</dbReference>
<comment type="caution">
    <text evidence="2">Once thought to be involved in copper homeostasis, experiments in E.coli have shown this is not the case.</text>
</comment>
<sequence length="248" mass="26043">MIRVNLEVCVDTIEGAVIAEKYGADRIELCAALSEGGLTPSTGLMSAASELSVPVYAMIRPRSGNFSYSEAEKSLMLRDIQIAEDTGLDGIVIGAVSPERRLDLDFLSAALGRTRLPATLHRAFDTLTDVSAGVEDAVGLGFERILTSGHALRAELGLDILAETVSCAKGRLSVMAGAGITSENASMILCRSRVDELHASCSVQHPPSPSDGVETRLGFVPTSGLMSTSAKSVQALRAAVENSFTNSD</sequence>
<dbReference type="HAMAP" id="MF_00795">
    <property type="entry name" value="CutC"/>
    <property type="match status" value="1"/>
</dbReference>
<accession>A0A0M7B1D4</accession>
<evidence type="ECO:0000256" key="1">
    <source>
        <dbReference type="ARBA" id="ARBA00007768"/>
    </source>
</evidence>
<dbReference type="OrthoDB" id="9815677at2"/>
<keyword evidence="2" id="KW-0963">Cytoplasm</keyword>
<proteinExistence type="inferred from homology"/>
<dbReference type="STRING" id="311410.LA5095_05805"/>
<gene>
    <name evidence="2 3" type="primary">cutC</name>
    <name evidence="3" type="ORF">LA5096_06055</name>
</gene>
<dbReference type="EMBL" id="CXWC01000017">
    <property type="protein sequence ID" value="CTQ79174.1"/>
    <property type="molecule type" value="Genomic_DNA"/>
</dbReference>
<dbReference type="Proteomes" id="UP000049983">
    <property type="component" value="Unassembled WGS sequence"/>
</dbReference>